<gene>
    <name evidence="1" type="ORF">ABLG96_10460</name>
</gene>
<sequence length="103" mass="11126">METDCTRCELPLSMCEHGLRDRTAKTAGAGAEKLLISPTGLAHFGGCPHKGDDPDLSRWAEIRDENAWLKLANGESLPATDGADLALVARARCLDCVNHGPWR</sequence>
<dbReference type="EMBL" id="CP159218">
    <property type="protein sequence ID" value="XCG65655.1"/>
    <property type="molecule type" value="Genomic_DNA"/>
</dbReference>
<dbReference type="AlphaFoldDB" id="A0AAU8DVM2"/>
<accession>A0AAU8DVM2</accession>
<evidence type="ECO:0000313" key="1">
    <source>
        <dbReference type="EMBL" id="XCG65655.1"/>
    </source>
</evidence>
<protein>
    <recommendedName>
        <fullName evidence="2">DUF3499 family protein</fullName>
    </recommendedName>
</protein>
<dbReference type="RefSeq" id="WP_353651260.1">
    <property type="nucleotide sequence ID" value="NZ_CP159218.1"/>
</dbReference>
<proteinExistence type="predicted"/>
<name>A0AAU8DVM2_9ACTN</name>
<organism evidence="1">
    <name type="scientific">Nakamurella sp. A5-74</name>
    <dbReference type="NCBI Taxonomy" id="3158264"/>
    <lineage>
        <taxon>Bacteria</taxon>
        <taxon>Bacillati</taxon>
        <taxon>Actinomycetota</taxon>
        <taxon>Actinomycetes</taxon>
        <taxon>Nakamurellales</taxon>
        <taxon>Nakamurellaceae</taxon>
        <taxon>Nakamurella</taxon>
    </lineage>
</organism>
<reference evidence="1" key="1">
    <citation type="submission" date="2024-05" db="EMBL/GenBank/DDBJ databases">
        <authorList>
            <person name="Cai S.Y."/>
            <person name="Jin L.M."/>
            <person name="Li H.R."/>
        </authorList>
    </citation>
    <scope>NUCLEOTIDE SEQUENCE</scope>
    <source>
        <strain evidence="1">A5-74</strain>
    </source>
</reference>
<evidence type="ECO:0008006" key="2">
    <source>
        <dbReference type="Google" id="ProtNLM"/>
    </source>
</evidence>